<keyword evidence="1" id="KW-1133">Transmembrane helix</keyword>
<reference evidence="3" key="1">
    <citation type="journal article" date="2019" name="Int. J. Syst. Evol. Microbiol.">
        <title>The Global Catalogue of Microorganisms (GCM) 10K type strain sequencing project: providing services to taxonomists for standard genome sequencing and annotation.</title>
        <authorList>
            <consortium name="The Broad Institute Genomics Platform"/>
            <consortium name="The Broad Institute Genome Sequencing Center for Infectious Disease"/>
            <person name="Wu L."/>
            <person name="Ma J."/>
        </authorList>
    </citation>
    <scope>NUCLEOTIDE SEQUENCE [LARGE SCALE GENOMIC DNA]</scope>
    <source>
        <strain evidence="3">JCM 16374</strain>
    </source>
</reference>
<feature type="transmembrane region" description="Helical" evidence="1">
    <location>
        <begin position="55"/>
        <end position="73"/>
    </location>
</feature>
<proteinExistence type="predicted"/>
<dbReference type="Proteomes" id="UP001500994">
    <property type="component" value="Unassembled WGS sequence"/>
</dbReference>
<name>A0ABP6F8Y6_9ACTN</name>
<accession>A0ABP6F8Y6</accession>
<organism evidence="2 3">
    <name type="scientific">Streptomyces lunalinharesii</name>
    <dbReference type="NCBI Taxonomy" id="333384"/>
    <lineage>
        <taxon>Bacteria</taxon>
        <taxon>Bacillati</taxon>
        <taxon>Actinomycetota</taxon>
        <taxon>Actinomycetes</taxon>
        <taxon>Kitasatosporales</taxon>
        <taxon>Streptomycetaceae</taxon>
        <taxon>Streptomyces</taxon>
    </lineage>
</organism>
<evidence type="ECO:0000313" key="2">
    <source>
        <dbReference type="EMBL" id="GAA2686918.1"/>
    </source>
</evidence>
<evidence type="ECO:0000256" key="1">
    <source>
        <dbReference type="SAM" id="Phobius"/>
    </source>
</evidence>
<dbReference type="RefSeq" id="WP_344583483.1">
    <property type="nucleotide sequence ID" value="NZ_BAAARK010000040.1"/>
</dbReference>
<protein>
    <submittedName>
        <fullName evidence="2">Uncharacterized protein</fullName>
    </submittedName>
</protein>
<sequence length="122" mass="13420">MRMTTDDEVYAVDDVFLGPPRGSLPFRVRYRAYAIGAALYILILALEIWTGVIGAWNAVYGLLVTIGLTTAVMEHISHERTVKAAAATFLHEVAAPRGRKKGRGHTTLTLAGVRRRARQNNS</sequence>
<keyword evidence="1" id="KW-0472">Membrane</keyword>
<keyword evidence="3" id="KW-1185">Reference proteome</keyword>
<gene>
    <name evidence="2" type="ORF">GCM10009864_70740</name>
</gene>
<feature type="transmembrane region" description="Helical" evidence="1">
    <location>
        <begin position="30"/>
        <end position="49"/>
    </location>
</feature>
<keyword evidence="1" id="KW-0812">Transmembrane</keyword>
<dbReference type="EMBL" id="BAAARK010000040">
    <property type="protein sequence ID" value="GAA2686918.1"/>
    <property type="molecule type" value="Genomic_DNA"/>
</dbReference>
<comment type="caution">
    <text evidence="2">The sequence shown here is derived from an EMBL/GenBank/DDBJ whole genome shotgun (WGS) entry which is preliminary data.</text>
</comment>
<evidence type="ECO:0000313" key="3">
    <source>
        <dbReference type="Proteomes" id="UP001500994"/>
    </source>
</evidence>